<evidence type="ECO:0000313" key="2">
    <source>
        <dbReference type="EMBL" id="PBK98097.1"/>
    </source>
</evidence>
<accession>A0A2H3E9R1</accession>
<keyword evidence="3" id="KW-1185">Reference proteome</keyword>
<name>A0A2H3E9R1_ARMGA</name>
<organism evidence="2 3">
    <name type="scientific">Armillaria gallica</name>
    <name type="common">Bulbous honey fungus</name>
    <name type="synonym">Armillaria bulbosa</name>
    <dbReference type="NCBI Taxonomy" id="47427"/>
    <lineage>
        <taxon>Eukaryota</taxon>
        <taxon>Fungi</taxon>
        <taxon>Dikarya</taxon>
        <taxon>Basidiomycota</taxon>
        <taxon>Agaricomycotina</taxon>
        <taxon>Agaricomycetes</taxon>
        <taxon>Agaricomycetidae</taxon>
        <taxon>Agaricales</taxon>
        <taxon>Marasmiineae</taxon>
        <taxon>Physalacriaceae</taxon>
        <taxon>Armillaria</taxon>
    </lineage>
</organism>
<evidence type="ECO:0000313" key="3">
    <source>
        <dbReference type="Proteomes" id="UP000217790"/>
    </source>
</evidence>
<dbReference type="InParanoid" id="A0A2H3E9R1"/>
<dbReference type="EMBL" id="KZ293648">
    <property type="protein sequence ID" value="PBK98097.1"/>
    <property type="molecule type" value="Genomic_DNA"/>
</dbReference>
<reference evidence="3" key="1">
    <citation type="journal article" date="2017" name="Nat. Ecol. Evol.">
        <title>Genome expansion and lineage-specific genetic innovations in the forest pathogenic fungi Armillaria.</title>
        <authorList>
            <person name="Sipos G."/>
            <person name="Prasanna A.N."/>
            <person name="Walter M.C."/>
            <person name="O'Connor E."/>
            <person name="Balint B."/>
            <person name="Krizsan K."/>
            <person name="Kiss B."/>
            <person name="Hess J."/>
            <person name="Varga T."/>
            <person name="Slot J."/>
            <person name="Riley R."/>
            <person name="Boka B."/>
            <person name="Rigling D."/>
            <person name="Barry K."/>
            <person name="Lee J."/>
            <person name="Mihaltcheva S."/>
            <person name="LaButti K."/>
            <person name="Lipzen A."/>
            <person name="Waldron R."/>
            <person name="Moloney N.M."/>
            <person name="Sperisen C."/>
            <person name="Kredics L."/>
            <person name="Vagvoelgyi C."/>
            <person name="Patrignani A."/>
            <person name="Fitzpatrick D."/>
            <person name="Nagy I."/>
            <person name="Doyle S."/>
            <person name="Anderson J.B."/>
            <person name="Grigoriev I.V."/>
            <person name="Gueldener U."/>
            <person name="Muensterkoetter M."/>
            <person name="Nagy L.G."/>
        </authorList>
    </citation>
    <scope>NUCLEOTIDE SEQUENCE [LARGE SCALE GENOMIC DNA]</scope>
    <source>
        <strain evidence="3">Ar21-2</strain>
    </source>
</reference>
<proteinExistence type="predicted"/>
<protein>
    <submittedName>
        <fullName evidence="2">Uncharacterized protein</fullName>
    </submittedName>
</protein>
<gene>
    <name evidence="2" type="ORF">ARMGADRAFT_567959</name>
</gene>
<feature type="compositionally biased region" description="Pro residues" evidence="1">
    <location>
        <begin position="49"/>
        <end position="58"/>
    </location>
</feature>
<dbReference type="AlphaFoldDB" id="A0A2H3E9R1"/>
<sequence length="58" mass="6112">MDDHNHSRSASNTGSSGQGNNTLITSHNPSLCVSSSSPRLDDDQANLPSRPPNTPAHM</sequence>
<dbReference type="Proteomes" id="UP000217790">
    <property type="component" value="Unassembled WGS sequence"/>
</dbReference>
<feature type="region of interest" description="Disordered" evidence="1">
    <location>
        <begin position="1"/>
        <end position="58"/>
    </location>
</feature>
<feature type="compositionally biased region" description="Polar residues" evidence="1">
    <location>
        <begin position="8"/>
        <end position="38"/>
    </location>
</feature>
<evidence type="ECO:0000256" key="1">
    <source>
        <dbReference type="SAM" id="MobiDB-lite"/>
    </source>
</evidence>